<dbReference type="GO" id="GO:0005524">
    <property type="term" value="F:ATP binding"/>
    <property type="evidence" value="ECO:0007669"/>
    <property type="project" value="UniProtKB-UniRule"/>
</dbReference>
<keyword evidence="2" id="KW-0436">Ligase</keyword>
<feature type="non-terminal residue" evidence="8">
    <location>
        <position position="1"/>
    </location>
</feature>
<keyword evidence="3 6" id="KW-0547">Nucleotide-binding</keyword>
<evidence type="ECO:0000313" key="9">
    <source>
        <dbReference type="Proteomes" id="UP000274922"/>
    </source>
</evidence>
<dbReference type="InterPro" id="IPR004344">
    <property type="entry name" value="TTL/TTLL_fam"/>
</dbReference>
<accession>A0A4P9X446</accession>
<dbReference type="PANTHER" id="PTHR12241:SF39">
    <property type="entry name" value="TUBULIN POLYGLUTAMYLASE TTLL9-RELATED"/>
    <property type="match status" value="1"/>
</dbReference>
<reference evidence="9" key="1">
    <citation type="journal article" date="2018" name="Nat. Microbiol.">
        <title>Leveraging single-cell genomics to expand the fungal tree of life.</title>
        <authorList>
            <person name="Ahrendt S.R."/>
            <person name="Quandt C.A."/>
            <person name="Ciobanu D."/>
            <person name="Clum A."/>
            <person name="Salamov A."/>
            <person name="Andreopoulos B."/>
            <person name="Cheng J.F."/>
            <person name="Woyke T."/>
            <person name="Pelin A."/>
            <person name="Henrissat B."/>
            <person name="Reynolds N.K."/>
            <person name="Benny G.L."/>
            <person name="Smith M.E."/>
            <person name="James T.Y."/>
            <person name="Grigoriev I.V."/>
        </authorList>
    </citation>
    <scope>NUCLEOTIDE SEQUENCE [LARGE SCALE GENOMIC DNA]</scope>
    <source>
        <strain evidence="9">ATCC 52028</strain>
    </source>
</reference>
<evidence type="ECO:0000259" key="7">
    <source>
        <dbReference type="PROSITE" id="PS50975"/>
    </source>
</evidence>
<evidence type="ECO:0000256" key="1">
    <source>
        <dbReference type="ARBA" id="ARBA00006820"/>
    </source>
</evidence>
<evidence type="ECO:0000256" key="4">
    <source>
        <dbReference type="ARBA" id="ARBA00022840"/>
    </source>
</evidence>
<dbReference type="Gene3D" id="3.30.470.20">
    <property type="entry name" value="ATP-grasp fold, B domain"/>
    <property type="match status" value="1"/>
</dbReference>
<dbReference type="EMBL" id="ML014255">
    <property type="protein sequence ID" value="RKO99801.1"/>
    <property type="molecule type" value="Genomic_DNA"/>
</dbReference>
<gene>
    <name evidence="8" type="ORF">CXG81DRAFT_3693</name>
</gene>
<dbReference type="GO" id="GO:0000226">
    <property type="term" value="P:microtubule cytoskeleton organization"/>
    <property type="evidence" value="ECO:0007669"/>
    <property type="project" value="TreeGrafter"/>
</dbReference>
<dbReference type="PROSITE" id="PS50975">
    <property type="entry name" value="ATP_GRASP"/>
    <property type="match status" value="1"/>
</dbReference>
<dbReference type="InterPro" id="IPR011761">
    <property type="entry name" value="ATP-grasp"/>
</dbReference>
<protein>
    <recommendedName>
        <fullName evidence="5">Tubulin--tyrosine ligase-like protein 9</fullName>
    </recommendedName>
</protein>
<feature type="non-terminal residue" evidence="8">
    <location>
        <position position="347"/>
    </location>
</feature>
<sequence>IKYRAALRSTVCDVMADRGWRETESETDWTVYWADTQWVHENYNASTLLDFQRINHFCNHYELTRKDMLVKNIKRQIRTIEKEYGKAEALQFDFVCTSYVLPAELALFQEEFRRVGGVWIMKPVGRAQGKGIFLINKLVQIQSWLKKRERAEREREEDQQPDQPYLVQRYIENPYLIGGKKFDLRIYVMVTSYTPLVVYMHRNGFCRFSNTQFSMDAKDISNMYIHATNVAIQKTAPNYDDSKGCKWLLRNFKMYVGTQQGTEAADKLFTAIEALVVRSLMSVQKVMINDRHCFEIYGYDILIDAQLKPWLLEVNASPSISAENQFDYDLKYGMLNDAFDIVDLEGR</sequence>
<name>A0A4P9X446_9FUNG</name>
<feature type="domain" description="ATP-grasp" evidence="7">
    <location>
        <begin position="86"/>
        <end position="343"/>
    </location>
</feature>
<evidence type="ECO:0000256" key="3">
    <source>
        <dbReference type="ARBA" id="ARBA00022741"/>
    </source>
</evidence>
<dbReference type="SUPFAM" id="SSF56059">
    <property type="entry name" value="Glutathione synthetase ATP-binding domain-like"/>
    <property type="match status" value="1"/>
</dbReference>
<dbReference type="Proteomes" id="UP000274922">
    <property type="component" value="Unassembled WGS sequence"/>
</dbReference>
<keyword evidence="9" id="KW-1185">Reference proteome</keyword>
<dbReference type="GO" id="GO:0046872">
    <property type="term" value="F:metal ion binding"/>
    <property type="evidence" value="ECO:0007669"/>
    <property type="project" value="InterPro"/>
</dbReference>
<dbReference type="GO" id="GO:0070740">
    <property type="term" value="F:tubulin-glutamic acid ligase activity"/>
    <property type="evidence" value="ECO:0007669"/>
    <property type="project" value="TreeGrafter"/>
</dbReference>
<evidence type="ECO:0000313" key="8">
    <source>
        <dbReference type="EMBL" id="RKO99801.1"/>
    </source>
</evidence>
<keyword evidence="4 6" id="KW-0067">ATP-binding</keyword>
<dbReference type="GO" id="GO:0015631">
    <property type="term" value="F:tubulin binding"/>
    <property type="evidence" value="ECO:0007669"/>
    <property type="project" value="TreeGrafter"/>
</dbReference>
<dbReference type="GO" id="GO:0036064">
    <property type="term" value="C:ciliary basal body"/>
    <property type="evidence" value="ECO:0007669"/>
    <property type="project" value="TreeGrafter"/>
</dbReference>
<dbReference type="AlphaFoldDB" id="A0A4P9X446"/>
<evidence type="ECO:0000256" key="5">
    <source>
        <dbReference type="ARBA" id="ARBA00030445"/>
    </source>
</evidence>
<evidence type="ECO:0000256" key="2">
    <source>
        <dbReference type="ARBA" id="ARBA00022598"/>
    </source>
</evidence>
<evidence type="ECO:0000256" key="6">
    <source>
        <dbReference type="PROSITE-ProRule" id="PRU00409"/>
    </source>
</evidence>
<dbReference type="PANTHER" id="PTHR12241">
    <property type="entry name" value="TUBULIN POLYGLUTAMYLASE"/>
    <property type="match status" value="1"/>
</dbReference>
<comment type="similarity">
    <text evidence="1">Belongs to the tubulin--tyrosine ligase family.</text>
</comment>
<dbReference type="Pfam" id="PF03133">
    <property type="entry name" value="TTL"/>
    <property type="match status" value="1"/>
</dbReference>
<dbReference type="OrthoDB" id="202825at2759"/>
<dbReference type="PROSITE" id="PS51221">
    <property type="entry name" value="TTL"/>
    <property type="match status" value="1"/>
</dbReference>
<organism evidence="8 9">
    <name type="scientific">Caulochytrium protostelioides</name>
    <dbReference type="NCBI Taxonomy" id="1555241"/>
    <lineage>
        <taxon>Eukaryota</taxon>
        <taxon>Fungi</taxon>
        <taxon>Fungi incertae sedis</taxon>
        <taxon>Chytridiomycota</taxon>
        <taxon>Chytridiomycota incertae sedis</taxon>
        <taxon>Chytridiomycetes</taxon>
        <taxon>Caulochytriales</taxon>
        <taxon>Caulochytriaceae</taxon>
        <taxon>Caulochytrium</taxon>
    </lineage>
</organism>
<proteinExistence type="inferred from homology"/>
<dbReference type="STRING" id="1555241.A0A4P9X446"/>